<sequence>MSKTVAIIGAGASGITAIKCCLDEGLQVTCFERSSRIGGLWAYREDVDGQGCVFKSTIINTSKEMMCYSDYPIPKEYPNYMHNSYIEKYFLSYVDHFDLRRHIQFRTEVEKVTQAADYDATGRWKVTTKNRDSGESTTDHFDAVMICTGHHTTPNIPDFPGLKEFQGKVLHTHEYKTPYDLIDKRVVVIGIGNSGGDAAVELGRISSKVFLSTRSGTWILNRVGDYGNPIDIVVANRFVDIFPTSFKNTMVKRKLQAKFDHAKYGLQPAHDPFRAHPFVNDDLPNRILSGAVIVKPNVARFTETGVEFEDGTFEDNIDCVILGTGYTFSYPFMDCPSFQVIKNEVSLYKYVFPADLKHPTICTIGLVQPLGAIHPISELQSRWAAQVFTGQASLPSRPEMEASIKKAKDDMSKRYVKSQRHTIQVDWIKYMDCVAIEFGVKPDILKLFLSDPALALRCYFGPCLPYQYRLMGPGKWTGAREAINTMWERVNAPLKTRLPAVEEKKSGASLLLRLGLAFLLIYIVVSIIL</sequence>
<evidence type="ECO:0000256" key="22">
    <source>
        <dbReference type="ARBA" id="ARBA00047574"/>
    </source>
</evidence>
<evidence type="ECO:0000256" key="31">
    <source>
        <dbReference type="ARBA" id="ARBA00049443"/>
    </source>
</evidence>
<evidence type="ECO:0000313" key="36">
    <source>
        <dbReference type="EnsemblMetazoa" id="XP_038067001.1"/>
    </source>
</evidence>
<dbReference type="FunFam" id="3.50.50.60:FF:000159">
    <property type="entry name" value="Dimethylaniline monooxygenase [N-oxide-forming]"/>
    <property type="match status" value="1"/>
</dbReference>
<evidence type="ECO:0000256" key="33">
    <source>
        <dbReference type="PIRNR" id="PIRNR000332"/>
    </source>
</evidence>
<dbReference type="SUPFAM" id="SSF51905">
    <property type="entry name" value="FAD/NAD(P)-binding domain"/>
    <property type="match status" value="2"/>
</dbReference>
<keyword evidence="7 33" id="KW-0285">Flavoprotein</keyword>
<comment type="catalytic activity">
    <reaction evidence="27">
        <text>trimethylamine + NADPH + O2 = trimethylamine N-oxide + NADP(+) + H2O</text>
        <dbReference type="Rhea" id="RHEA:31979"/>
        <dbReference type="ChEBI" id="CHEBI:15377"/>
        <dbReference type="ChEBI" id="CHEBI:15379"/>
        <dbReference type="ChEBI" id="CHEBI:15724"/>
        <dbReference type="ChEBI" id="CHEBI:57783"/>
        <dbReference type="ChEBI" id="CHEBI:58349"/>
        <dbReference type="ChEBI" id="CHEBI:58389"/>
        <dbReference type="EC" id="1.14.13.148"/>
    </reaction>
    <physiologicalReaction direction="left-to-right" evidence="27">
        <dbReference type="Rhea" id="RHEA:31980"/>
    </physiologicalReaction>
</comment>
<keyword evidence="5" id="KW-0488">Methylation</keyword>
<comment type="function">
    <text evidence="18">Acts as a Baeyer-Villiger monooxygenase on a broad range of substrates. Catalyzes the insertion of an oxygen atom into a carbon-carbon bond adjacent to a carbonyl, which converts ketones to esters. Active on diverse carbonyl compounds, whereas soft nucleophiles are mostly non- or poorly reactive. In contrast with other forms of FMO it is non- or poorly active on 'classical' substrates such as drugs, pesticides, and dietary components containing soft nucleophilic heteroatoms. Able to oxidize drug molecules bearing a carbonyl group on an aliphatic chain, such as nabumetone and pentoxifylline. Also, in the absence of substrates, shows slow but yet significant NADPH oxidase activity. Acts as a positive modulator of cholesterol biosynthesis as well as glucose homeostasis, promoting metabolic aging via pleiotropic effects.</text>
</comment>
<comment type="catalytic activity">
    <reaction evidence="26">
        <text>hypotaurine + NADPH + O2 + H(+) = taurine + NADP(+) + H2O</text>
        <dbReference type="Rhea" id="RHEA:69819"/>
        <dbReference type="ChEBI" id="CHEBI:15377"/>
        <dbReference type="ChEBI" id="CHEBI:15378"/>
        <dbReference type="ChEBI" id="CHEBI:15379"/>
        <dbReference type="ChEBI" id="CHEBI:57783"/>
        <dbReference type="ChEBI" id="CHEBI:57853"/>
        <dbReference type="ChEBI" id="CHEBI:58349"/>
        <dbReference type="ChEBI" id="CHEBI:507393"/>
        <dbReference type="EC" id="1.14.13.8"/>
    </reaction>
    <physiologicalReaction direction="left-to-right" evidence="26">
        <dbReference type="Rhea" id="RHEA:69820"/>
    </physiologicalReaction>
</comment>
<comment type="catalytic activity">
    <reaction evidence="23">
        <text>sulcatone + NADPH + O2 + H(+) = 4-methylpent-3-en-1-yl acetate + NADP(+) + H2O</text>
        <dbReference type="Rhea" id="RHEA:54864"/>
        <dbReference type="ChEBI" id="CHEBI:15377"/>
        <dbReference type="ChEBI" id="CHEBI:15378"/>
        <dbReference type="ChEBI" id="CHEBI:15379"/>
        <dbReference type="ChEBI" id="CHEBI:16310"/>
        <dbReference type="ChEBI" id="CHEBI:57783"/>
        <dbReference type="ChEBI" id="CHEBI:58349"/>
        <dbReference type="ChEBI" id="CHEBI:138373"/>
    </reaction>
    <physiologicalReaction direction="left-to-right" evidence="23">
        <dbReference type="Rhea" id="RHEA:54865"/>
    </physiologicalReaction>
</comment>
<evidence type="ECO:0000256" key="5">
    <source>
        <dbReference type="ARBA" id="ARBA00022481"/>
    </source>
</evidence>
<evidence type="ECO:0000256" key="10">
    <source>
        <dbReference type="ARBA" id="ARBA00022827"/>
    </source>
</evidence>
<evidence type="ECO:0000256" key="7">
    <source>
        <dbReference type="ARBA" id="ARBA00022630"/>
    </source>
</evidence>
<feature type="transmembrane region" description="Helical" evidence="35">
    <location>
        <begin position="510"/>
        <end position="528"/>
    </location>
</feature>
<evidence type="ECO:0000256" key="2">
    <source>
        <dbReference type="ARBA" id="ARBA00004389"/>
    </source>
</evidence>
<dbReference type="RefSeq" id="XP_038067004.1">
    <property type="nucleotide sequence ID" value="XM_038211076.1"/>
</dbReference>
<evidence type="ECO:0000256" key="32">
    <source>
        <dbReference type="ARBA" id="ARBA00049475"/>
    </source>
</evidence>
<keyword evidence="11" id="KW-0492">Microsome</keyword>
<evidence type="ECO:0000256" key="21">
    <source>
        <dbReference type="ARBA" id="ARBA00047426"/>
    </source>
</evidence>
<dbReference type="EnsemblMetazoa" id="XM_038211075.1">
    <property type="protein sequence ID" value="XP_038067003.1"/>
    <property type="gene ID" value="LOC119737013"/>
</dbReference>
<evidence type="ECO:0000256" key="15">
    <source>
        <dbReference type="ARBA" id="ARBA00023033"/>
    </source>
</evidence>
<evidence type="ECO:0000313" key="37">
    <source>
        <dbReference type="Proteomes" id="UP000887568"/>
    </source>
</evidence>
<dbReference type="Pfam" id="PF00743">
    <property type="entry name" value="FMO-like"/>
    <property type="match status" value="1"/>
</dbReference>
<dbReference type="AlphaFoldDB" id="A0A914AUL4"/>
<comment type="catalytic activity">
    <reaction evidence="22">
        <text>heptan-2-one + NADPH + O2 + H(+) = pentyl acetate + NADP(+) + H2O</text>
        <dbReference type="Rhea" id="RHEA:54836"/>
        <dbReference type="ChEBI" id="CHEBI:5672"/>
        <dbReference type="ChEBI" id="CHEBI:15377"/>
        <dbReference type="ChEBI" id="CHEBI:15378"/>
        <dbReference type="ChEBI" id="CHEBI:15379"/>
        <dbReference type="ChEBI" id="CHEBI:57783"/>
        <dbReference type="ChEBI" id="CHEBI:58349"/>
        <dbReference type="ChEBI" id="CHEBI:87362"/>
    </reaction>
    <physiologicalReaction direction="left-to-right" evidence="22">
        <dbReference type="Rhea" id="RHEA:54837"/>
    </physiologicalReaction>
</comment>
<proteinExistence type="inferred from homology"/>
<dbReference type="OrthoDB" id="66881at2759"/>
<comment type="catalytic activity">
    <reaction evidence="24">
        <text>NADPH + O2 + H(+) = H2O2 + NADP(+)</text>
        <dbReference type="Rhea" id="RHEA:11260"/>
        <dbReference type="ChEBI" id="CHEBI:15378"/>
        <dbReference type="ChEBI" id="CHEBI:15379"/>
        <dbReference type="ChEBI" id="CHEBI:16240"/>
        <dbReference type="ChEBI" id="CHEBI:57783"/>
        <dbReference type="ChEBI" id="CHEBI:58349"/>
        <dbReference type="EC" id="1.6.3.1"/>
    </reaction>
    <physiologicalReaction direction="left-to-right" evidence="24">
        <dbReference type="Rhea" id="RHEA:11261"/>
    </physiologicalReaction>
</comment>
<keyword evidence="9 33" id="KW-0256">Endoplasmic reticulum</keyword>
<comment type="cofactor">
    <cofactor evidence="1 33 34">
        <name>FAD</name>
        <dbReference type="ChEBI" id="CHEBI:57692"/>
    </cofactor>
</comment>
<evidence type="ECO:0000256" key="8">
    <source>
        <dbReference type="ARBA" id="ARBA00022692"/>
    </source>
</evidence>
<evidence type="ECO:0000256" key="6">
    <source>
        <dbReference type="ARBA" id="ARBA00022553"/>
    </source>
</evidence>
<evidence type="ECO:0000256" key="12">
    <source>
        <dbReference type="ARBA" id="ARBA00022857"/>
    </source>
</evidence>
<dbReference type="EnsemblMetazoa" id="XM_038211074.1">
    <property type="protein sequence ID" value="XP_038067002.1"/>
    <property type="gene ID" value="LOC119737013"/>
</dbReference>
<evidence type="ECO:0000256" key="25">
    <source>
        <dbReference type="ARBA" id="ARBA00047977"/>
    </source>
</evidence>
<dbReference type="GeneID" id="119737013"/>
<comment type="catalytic activity">
    <reaction evidence="25">
        <text>hexan-3-one + NADPH + O2 + H(+) = ethyl butanoate + NADP(+) + H2O</text>
        <dbReference type="Rhea" id="RHEA:54844"/>
        <dbReference type="ChEBI" id="CHEBI:15377"/>
        <dbReference type="ChEBI" id="CHEBI:15378"/>
        <dbReference type="ChEBI" id="CHEBI:15379"/>
        <dbReference type="ChEBI" id="CHEBI:57783"/>
        <dbReference type="ChEBI" id="CHEBI:58349"/>
        <dbReference type="ChEBI" id="CHEBI:88764"/>
        <dbReference type="ChEBI" id="CHEBI:89891"/>
    </reaction>
    <physiologicalReaction direction="left-to-right" evidence="25">
        <dbReference type="Rhea" id="RHEA:54845"/>
    </physiologicalReaction>
</comment>
<dbReference type="InterPro" id="IPR000960">
    <property type="entry name" value="Flavin_mOase"/>
</dbReference>
<organism evidence="36 37">
    <name type="scientific">Patiria miniata</name>
    <name type="common">Bat star</name>
    <name type="synonym">Asterina miniata</name>
    <dbReference type="NCBI Taxonomy" id="46514"/>
    <lineage>
        <taxon>Eukaryota</taxon>
        <taxon>Metazoa</taxon>
        <taxon>Echinodermata</taxon>
        <taxon>Eleutherozoa</taxon>
        <taxon>Asterozoa</taxon>
        <taxon>Asteroidea</taxon>
        <taxon>Valvatacea</taxon>
        <taxon>Valvatida</taxon>
        <taxon>Asterinidae</taxon>
        <taxon>Patiria</taxon>
    </lineage>
</organism>
<evidence type="ECO:0000256" key="27">
    <source>
        <dbReference type="ARBA" id="ARBA00048088"/>
    </source>
</evidence>
<keyword evidence="14 33" id="KW-0560">Oxidoreductase</keyword>
<keyword evidence="37" id="KW-1185">Reference proteome</keyword>
<protein>
    <recommendedName>
        <fullName evidence="34">Flavin-containing monooxygenase</fullName>
        <ecNumber evidence="34">1.-.-.-</ecNumber>
    </recommendedName>
</protein>
<comment type="catalytic activity">
    <reaction evidence="30">
        <text>heptan-4-one + NADPH + O2 + H(+) = propyl butanoate + NADP(+) + H2O</text>
        <dbReference type="Rhea" id="RHEA:54852"/>
        <dbReference type="ChEBI" id="CHEBI:15377"/>
        <dbReference type="ChEBI" id="CHEBI:15378"/>
        <dbReference type="ChEBI" id="CHEBI:15379"/>
        <dbReference type="ChEBI" id="CHEBI:57783"/>
        <dbReference type="ChEBI" id="CHEBI:58349"/>
        <dbReference type="ChEBI" id="CHEBI:89484"/>
        <dbReference type="ChEBI" id="CHEBI:89719"/>
    </reaction>
    <physiologicalReaction direction="left-to-right" evidence="30">
        <dbReference type="Rhea" id="RHEA:54853"/>
    </physiologicalReaction>
</comment>
<evidence type="ECO:0000256" key="24">
    <source>
        <dbReference type="ARBA" id="ARBA00047864"/>
    </source>
</evidence>
<dbReference type="GO" id="GO:0005789">
    <property type="term" value="C:endoplasmic reticulum membrane"/>
    <property type="evidence" value="ECO:0007669"/>
    <property type="project" value="UniProtKB-SubCell"/>
</dbReference>
<accession>A0A914AUL4</accession>
<keyword evidence="8 35" id="KW-0812">Transmembrane</keyword>
<dbReference type="InterPro" id="IPR002257">
    <property type="entry name" value="Flavin_mOase_5"/>
</dbReference>
<dbReference type="InterPro" id="IPR036188">
    <property type="entry name" value="FAD/NAD-bd_sf"/>
</dbReference>
<evidence type="ECO:0000256" key="29">
    <source>
        <dbReference type="ARBA" id="ARBA00048989"/>
    </source>
</evidence>
<dbReference type="EC" id="1.-.-.-" evidence="34"/>
<comment type="catalytic activity">
    <reaction evidence="31">
        <text>N,N-dimethylaniline + NADPH + O2 + H(+) = N,N-dimethylaniline N-oxide + NADP(+) + H2O</text>
        <dbReference type="Rhea" id="RHEA:24468"/>
        <dbReference type="ChEBI" id="CHEBI:15377"/>
        <dbReference type="ChEBI" id="CHEBI:15378"/>
        <dbReference type="ChEBI" id="CHEBI:15379"/>
        <dbReference type="ChEBI" id="CHEBI:16269"/>
        <dbReference type="ChEBI" id="CHEBI:17735"/>
        <dbReference type="ChEBI" id="CHEBI:57783"/>
        <dbReference type="ChEBI" id="CHEBI:58349"/>
        <dbReference type="EC" id="1.14.13.8"/>
    </reaction>
    <physiologicalReaction direction="left-to-right" evidence="31">
        <dbReference type="Rhea" id="RHEA:24469"/>
    </physiologicalReaction>
</comment>
<evidence type="ECO:0000256" key="13">
    <source>
        <dbReference type="ARBA" id="ARBA00022989"/>
    </source>
</evidence>
<dbReference type="OMA" id="WHYDPIP"/>
<keyword evidence="16" id="KW-0443">Lipid metabolism</keyword>
<dbReference type="GO" id="GO:0004499">
    <property type="term" value="F:N,N-dimethylaniline monooxygenase activity"/>
    <property type="evidence" value="ECO:0007669"/>
    <property type="project" value="UniProtKB-UniRule"/>
</dbReference>
<dbReference type="GO" id="GO:0006629">
    <property type="term" value="P:lipid metabolic process"/>
    <property type="evidence" value="ECO:0007669"/>
    <property type="project" value="UniProtKB-KW"/>
</dbReference>
<dbReference type="EnsemblMetazoa" id="XM_038211073.1">
    <property type="protein sequence ID" value="XP_038067001.1"/>
    <property type="gene ID" value="LOC119737013"/>
</dbReference>
<comment type="catalytic activity">
    <reaction evidence="32">
        <text>octan-3-one + NADPH + O2 + H(+) = pentyl propanoate + NADP(+) + H2O</text>
        <dbReference type="Rhea" id="RHEA:54840"/>
        <dbReference type="ChEBI" id="CHEBI:15377"/>
        <dbReference type="ChEBI" id="CHEBI:15378"/>
        <dbReference type="ChEBI" id="CHEBI:15379"/>
        <dbReference type="ChEBI" id="CHEBI:57783"/>
        <dbReference type="ChEBI" id="CHEBI:58349"/>
        <dbReference type="ChEBI" id="CHEBI:80946"/>
        <dbReference type="ChEBI" id="CHEBI:87373"/>
    </reaction>
    <physiologicalReaction direction="left-to-right" evidence="32">
        <dbReference type="Rhea" id="RHEA:54841"/>
    </physiologicalReaction>
</comment>
<dbReference type="PRINTS" id="PR00370">
    <property type="entry name" value="FMOXYGENASE"/>
</dbReference>
<evidence type="ECO:0000256" key="11">
    <source>
        <dbReference type="ARBA" id="ARBA00022848"/>
    </source>
</evidence>
<evidence type="ECO:0000256" key="16">
    <source>
        <dbReference type="ARBA" id="ARBA00023098"/>
    </source>
</evidence>
<evidence type="ECO:0000256" key="3">
    <source>
        <dbReference type="ARBA" id="ARBA00004524"/>
    </source>
</evidence>
<dbReference type="EnsemblMetazoa" id="XM_038211076.1">
    <property type="protein sequence ID" value="XP_038067004.1"/>
    <property type="gene ID" value="LOC119737013"/>
</dbReference>
<comment type="similarity">
    <text evidence="4 33 34">Belongs to the FMO family.</text>
</comment>
<dbReference type="RefSeq" id="XP_038067003.1">
    <property type="nucleotide sequence ID" value="XM_038211075.1"/>
</dbReference>
<keyword evidence="12 33" id="KW-0521">NADP</keyword>
<evidence type="ECO:0000256" key="4">
    <source>
        <dbReference type="ARBA" id="ARBA00009183"/>
    </source>
</evidence>
<dbReference type="PANTHER" id="PTHR23023">
    <property type="entry name" value="DIMETHYLANILINE MONOOXYGENASE"/>
    <property type="match status" value="1"/>
</dbReference>
<evidence type="ECO:0000256" key="1">
    <source>
        <dbReference type="ARBA" id="ARBA00001974"/>
    </source>
</evidence>
<dbReference type="GO" id="GO:0034899">
    <property type="term" value="F:trimethylamine monooxygenase activity"/>
    <property type="evidence" value="ECO:0007669"/>
    <property type="project" value="UniProtKB-EC"/>
</dbReference>
<dbReference type="RefSeq" id="XP_038067001.1">
    <property type="nucleotide sequence ID" value="XM_038211073.1"/>
</dbReference>
<reference evidence="36" key="1">
    <citation type="submission" date="2022-11" db="UniProtKB">
        <authorList>
            <consortium name="EnsemblMetazoa"/>
        </authorList>
    </citation>
    <scope>IDENTIFICATION</scope>
</reference>
<comment type="catalytic activity">
    <reaction evidence="21">
        <text>hexan-3-one + NADPH + O2 + H(+) = propyl propanoate + NADP(+) + H2O</text>
        <dbReference type="Rhea" id="RHEA:54848"/>
        <dbReference type="ChEBI" id="CHEBI:15377"/>
        <dbReference type="ChEBI" id="CHEBI:15378"/>
        <dbReference type="ChEBI" id="CHEBI:15379"/>
        <dbReference type="ChEBI" id="CHEBI:57783"/>
        <dbReference type="ChEBI" id="CHEBI:58349"/>
        <dbReference type="ChEBI" id="CHEBI:89828"/>
        <dbReference type="ChEBI" id="CHEBI:89891"/>
    </reaction>
    <physiologicalReaction direction="left-to-right" evidence="21">
        <dbReference type="Rhea" id="RHEA:54849"/>
    </physiologicalReaction>
</comment>
<dbReference type="PIRSF" id="PIRSF000332">
    <property type="entry name" value="FMO"/>
    <property type="match status" value="1"/>
</dbReference>
<evidence type="ECO:0000256" key="19">
    <source>
        <dbReference type="ARBA" id="ARBA00045957"/>
    </source>
</evidence>
<comment type="subcellular location">
    <subcellularLocation>
        <location evidence="2">Endoplasmic reticulum membrane</location>
        <topology evidence="2">Single-pass membrane protein</topology>
    </subcellularLocation>
    <subcellularLocation>
        <location evidence="3">Microsome membrane</location>
    </subcellularLocation>
</comment>
<comment type="function">
    <text evidence="19">Broad spectrum monooxygenase that catalyzes the oxygenation of a wide variety of nitrogen- and sulfur-containing compounds including xenobiotics. Catalyzes the S-oxygenation of hypotaurine to produce taurine, an organic osmolyte involved in cell volume regulation as well as a variety of cytoprotective and developmental processes. In vitro, catalyzes the N-oxygenation of trimethylamine (TMA) to produce trimethylamine N-oxide (TMAO) and could therefore participate to the detoxification of this compound that is generated by the action of gut microbiota from dietary precursors such as choline, choline containing compounds, betaine or L-carnitine.</text>
</comment>
<keyword evidence="6" id="KW-0597">Phosphoprotein</keyword>
<evidence type="ECO:0000256" key="9">
    <source>
        <dbReference type="ARBA" id="ARBA00022824"/>
    </source>
</evidence>
<evidence type="ECO:0000256" key="34">
    <source>
        <dbReference type="RuleBase" id="RU361177"/>
    </source>
</evidence>
<evidence type="ECO:0000256" key="26">
    <source>
        <dbReference type="ARBA" id="ARBA00048041"/>
    </source>
</evidence>
<keyword evidence="17 33" id="KW-0472">Membrane</keyword>
<comment type="catalytic activity">
    <reaction evidence="20">
        <text>hypotaurine + NADH + O2 + H(+) = taurine + NAD(+) + H2O</text>
        <dbReference type="Rhea" id="RHEA:74111"/>
        <dbReference type="ChEBI" id="CHEBI:15377"/>
        <dbReference type="ChEBI" id="CHEBI:15378"/>
        <dbReference type="ChEBI" id="CHEBI:15379"/>
        <dbReference type="ChEBI" id="CHEBI:57540"/>
        <dbReference type="ChEBI" id="CHEBI:57853"/>
        <dbReference type="ChEBI" id="CHEBI:57945"/>
        <dbReference type="ChEBI" id="CHEBI:507393"/>
        <dbReference type="EC" id="1.14.13.8"/>
    </reaction>
    <physiologicalReaction direction="left-to-right" evidence="20">
        <dbReference type="Rhea" id="RHEA:74112"/>
    </physiologicalReaction>
</comment>
<comment type="catalytic activity">
    <reaction evidence="28">
        <text>octan-3-one + NADPH + O2 + H(+) = ethyl hexanoate + NADP(+) + H2O</text>
        <dbReference type="Rhea" id="RHEA:54856"/>
        <dbReference type="ChEBI" id="CHEBI:15377"/>
        <dbReference type="ChEBI" id="CHEBI:15378"/>
        <dbReference type="ChEBI" id="CHEBI:15379"/>
        <dbReference type="ChEBI" id="CHEBI:57783"/>
        <dbReference type="ChEBI" id="CHEBI:58349"/>
        <dbReference type="ChEBI" id="CHEBI:80946"/>
        <dbReference type="ChEBI" id="CHEBI:86055"/>
    </reaction>
    <physiologicalReaction direction="left-to-right" evidence="28">
        <dbReference type="Rhea" id="RHEA:54857"/>
    </physiologicalReaction>
</comment>
<evidence type="ECO:0000256" key="35">
    <source>
        <dbReference type="SAM" id="Phobius"/>
    </source>
</evidence>
<evidence type="ECO:0000256" key="28">
    <source>
        <dbReference type="ARBA" id="ARBA00048459"/>
    </source>
</evidence>
<dbReference type="GO" id="GO:0050660">
    <property type="term" value="F:flavin adenine dinucleotide binding"/>
    <property type="evidence" value="ECO:0007669"/>
    <property type="project" value="InterPro"/>
</dbReference>
<dbReference type="GO" id="GO:0016174">
    <property type="term" value="F:NAD(P)H oxidase H2O2-forming activity"/>
    <property type="evidence" value="ECO:0007669"/>
    <property type="project" value="UniProtKB-EC"/>
</dbReference>
<dbReference type="PRINTS" id="PR01125">
    <property type="entry name" value="FMOXYGENASE5"/>
</dbReference>
<dbReference type="Proteomes" id="UP000887568">
    <property type="component" value="Unplaced"/>
</dbReference>
<name>A0A914AUL4_PATMI</name>
<keyword evidence="15 33" id="KW-0503">Monooxygenase</keyword>
<evidence type="ECO:0000256" key="17">
    <source>
        <dbReference type="ARBA" id="ARBA00023136"/>
    </source>
</evidence>
<evidence type="ECO:0000256" key="14">
    <source>
        <dbReference type="ARBA" id="ARBA00023002"/>
    </source>
</evidence>
<dbReference type="InterPro" id="IPR050346">
    <property type="entry name" value="FMO-like"/>
</dbReference>
<dbReference type="GO" id="GO:0050661">
    <property type="term" value="F:NADP binding"/>
    <property type="evidence" value="ECO:0007669"/>
    <property type="project" value="InterPro"/>
</dbReference>
<keyword evidence="13 35" id="KW-1133">Transmembrane helix</keyword>
<comment type="catalytic activity">
    <reaction evidence="29">
        <text>(2E)-geranial + NADPH + O2 + H(+) = (1E)-2,6-dimethylhepta-1,5-dien-1-yl formate + NADP(+) + H2O</text>
        <dbReference type="Rhea" id="RHEA:54860"/>
        <dbReference type="ChEBI" id="CHEBI:15377"/>
        <dbReference type="ChEBI" id="CHEBI:15378"/>
        <dbReference type="ChEBI" id="CHEBI:15379"/>
        <dbReference type="ChEBI" id="CHEBI:16980"/>
        <dbReference type="ChEBI" id="CHEBI:57783"/>
        <dbReference type="ChEBI" id="CHEBI:58349"/>
        <dbReference type="ChEBI" id="CHEBI:138375"/>
    </reaction>
    <physiologicalReaction direction="left-to-right" evidence="29">
        <dbReference type="Rhea" id="RHEA:54861"/>
    </physiologicalReaction>
</comment>
<evidence type="ECO:0000256" key="30">
    <source>
        <dbReference type="ARBA" id="ARBA00048990"/>
    </source>
</evidence>
<dbReference type="RefSeq" id="XP_038067002.1">
    <property type="nucleotide sequence ID" value="XM_038211074.1"/>
</dbReference>
<evidence type="ECO:0000256" key="18">
    <source>
        <dbReference type="ARBA" id="ARBA00045722"/>
    </source>
</evidence>
<evidence type="ECO:0000256" key="20">
    <source>
        <dbReference type="ARBA" id="ARBA00047338"/>
    </source>
</evidence>
<dbReference type="Gene3D" id="3.50.50.60">
    <property type="entry name" value="FAD/NAD(P)-binding domain"/>
    <property type="match status" value="2"/>
</dbReference>
<evidence type="ECO:0000256" key="23">
    <source>
        <dbReference type="ARBA" id="ARBA00047855"/>
    </source>
</evidence>
<dbReference type="InterPro" id="IPR020946">
    <property type="entry name" value="Flavin_mOase-like"/>
</dbReference>
<keyword evidence="10 33" id="KW-0274">FAD</keyword>